<keyword evidence="4 5" id="KW-0472">Membrane</keyword>
<dbReference type="EMBL" id="JAODUP010001731">
    <property type="protein sequence ID" value="KAK2139535.1"/>
    <property type="molecule type" value="Genomic_DNA"/>
</dbReference>
<feature type="transmembrane region" description="Helical" evidence="5">
    <location>
        <begin position="152"/>
        <end position="174"/>
    </location>
</feature>
<dbReference type="PANTHER" id="PTHR11132">
    <property type="entry name" value="SOLUTE CARRIER FAMILY 35"/>
    <property type="match status" value="1"/>
</dbReference>
<dbReference type="GO" id="GO:0016020">
    <property type="term" value="C:membrane"/>
    <property type="evidence" value="ECO:0007669"/>
    <property type="project" value="UniProtKB-SubCell"/>
</dbReference>
<evidence type="ECO:0000313" key="7">
    <source>
        <dbReference type="EMBL" id="KAK2139535.1"/>
    </source>
</evidence>
<dbReference type="InterPro" id="IPR050186">
    <property type="entry name" value="TPT_transporter"/>
</dbReference>
<proteinExistence type="predicted"/>
<dbReference type="AlphaFoldDB" id="A0AAD9IT38"/>
<reference evidence="7" key="1">
    <citation type="journal article" date="2023" name="Mol. Biol. Evol.">
        <title>Third-Generation Sequencing Reveals the Adaptive Role of the Epigenome in Three Deep-Sea Polychaetes.</title>
        <authorList>
            <person name="Perez M."/>
            <person name="Aroh O."/>
            <person name="Sun Y."/>
            <person name="Lan Y."/>
            <person name="Juniper S.K."/>
            <person name="Young C.R."/>
            <person name="Angers B."/>
            <person name="Qian P.Y."/>
        </authorList>
    </citation>
    <scope>NUCLEOTIDE SEQUENCE</scope>
    <source>
        <strain evidence="7">P08H-3</strain>
    </source>
</reference>
<organism evidence="7 8">
    <name type="scientific">Paralvinella palmiformis</name>
    <dbReference type="NCBI Taxonomy" id="53620"/>
    <lineage>
        <taxon>Eukaryota</taxon>
        <taxon>Metazoa</taxon>
        <taxon>Spiralia</taxon>
        <taxon>Lophotrochozoa</taxon>
        <taxon>Annelida</taxon>
        <taxon>Polychaeta</taxon>
        <taxon>Sedentaria</taxon>
        <taxon>Canalipalpata</taxon>
        <taxon>Terebellida</taxon>
        <taxon>Terebelliformia</taxon>
        <taxon>Alvinellidae</taxon>
        <taxon>Paralvinella</taxon>
    </lineage>
</organism>
<evidence type="ECO:0000313" key="8">
    <source>
        <dbReference type="Proteomes" id="UP001208570"/>
    </source>
</evidence>
<comment type="caution">
    <text evidence="7">The sequence shown here is derived from an EMBL/GenBank/DDBJ whole genome shotgun (WGS) entry which is preliminary data.</text>
</comment>
<evidence type="ECO:0000256" key="5">
    <source>
        <dbReference type="SAM" id="Phobius"/>
    </source>
</evidence>
<comment type="subcellular location">
    <subcellularLocation>
        <location evidence="1">Membrane</location>
        <topology evidence="1">Multi-pass membrane protein</topology>
    </subcellularLocation>
</comment>
<protein>
    <recommendedName>
        <fullName evidence="6">Sugar phosphate transporter domain-containing protein</fullName>
    </recommendedName>
</protein>
<evidence type="ECO:0000256" key="2">
    <source>
        <dbReference type="ARBA" id="ARBA00022692"/>
    </source>
</evidence>
<dbReference type="Pfam" id="PF03151">
    <property type="entry name" value="TPT"/>
    <property type="match status" value="1"/>
</dbReference>
<name>A0AAD9IT38_9ANNE</name>
<feature type="transmembrane region" description="Helical" evidence="5">
    <location>
        <begin position="127"/>
        <end position="146"/>
    </location>
</feature>
<evidence type="ECO:0000256" key="4">
    <source>
        <dbReference type="ARBA" id="ARBA00023136"/>
    </source>
</evidence>
<feature type="transmembrane region" description="Helical" evidence="5">
    <location>
        <begin position="73"/>
        <end position="94"/>
    </location>
</feature>
<gene>
    <name evidence="7" type="ORF">LSH36_1732g00011</name>
</gene>
<feature type="transmembrane region" description="Helical" evidence="5">
    <location>
        <begin position="12"/>
        <end position="31"/>
    </location>
</feature>
<keyword evidence="2 5" id="KW-0812">Transmembrane</keyword>
<dbReference type="Proteomes" id="UP001208570">
    <property type="component" value="Unassembled WGS sequence"/>
</dbReference>
<keyword evidence="3 5" id="KW-1133">Transmembrane helix</keyword>
<keyword evidence="8" id="KW-1185">Reference proteome</keyword>
<feature type="transmembrane region" description="Helical" evidence="5">
    <location>
        <begin position="43"/>
        <end position="66"/>
    </location>
</feature>
<evidence type="ECO:0000259" key="6">
    <source>
        <dbReference type="Pfam" id="PF03151"/>
    </source>
</evidence>
<accession>A0AAD9IT38</accession>
<dbReference type="InterPro" id="IPR004853">
    <property type="entry name" value="Sugar_P_trans_dom"/>
</dbReference>
<feature type="transmembrane region" description="Helical" evidence="5">
    <location>
        <begin position="186"/>
        <end position="204"/>
    </location>
</feature>
<evidence type="ECO:0000256" key="1">
    <source>
        <dbReference type="ARBA" id="ARBA00004141"/>
    </source>
</evidence>
<evidence type="ECO:0000256" key="3">
    <source>
        <dbReference type="ARBA" id="ARBA00022989"/>
    </source>
</evidence>
<sequence>MTQEKTPRSKKFITFCLILNIGLSLSIVLLNKTVYTYYGFPNMTMTCIHFIFTSVGMFICRLLGVFTPKTLPILNMIPVALTFCGFVVLTNLSLQTNTVGTYQLVKSMTTPCIIVLQTYIYGRTFSLPVKLTLIPITAGVFLNSCFDLRFNVVGIMYASGGVLVTSMYQVFVAEKQKEFNINSMQLLYYQAPLSAVAVAIMLLVGATGVVAFAINLSIFWVIGIMAYTHFRLQEQKVEQQVVFSEPATEKLMDVEEAVQENKS</sequence>
<feature type="domain" description="Sugar phosphate transporter" evidence="6">
    <location>
        <begin position="23"/>
        <end position="199"/>
    </location>
</feature>